<sequence>MSLNWRMERVVKPMYTEDGKAVSLYVVAFEREGGKMATIAKKPEEELWYHRIVKNFVLPRDADLSAQPAAGAGPEKRKRAPPASAVPKKNETVKVQTSKEKNAGVEKKGMRHSSDSWCDYVVVSDSLEGLAPAVIRRPKPEPKDTADIPPSNPHDPIDLESSPERLVRKKAGKRKQTDAEAEGQPAKKVRRKKITRRGNLDAFISEPVPGRGGEGCWWWKS</sequence>
<organism evidence="2 3">
    <name type="scientific">Helianthus annuus</name>
    <name type="common">Common sunflower</name>
    <dbReference type="NCBI Taxonomy" id="4232"/>
    <lineage>
        <taxon>Eukaryota</taxon>
        <taxon>Viridiplantae</taxon>
        <taxon>Streptophyta</taxon>
        <taxon>Embryophyta</taxon>
        <taxon>Tracheophyta</taxon>
        <taxon>Spermatophyta</taxon>
        <taxon>Magnoliopsida</taxon>
        <taxon>eudicotyledons</taxon>
        <taxon>Gunneridae</taxon>
        <taxon>Pentapetalae</taxon>
        <taxon>asterids</taxon>
        <taxon>campanulids</taxon>
        <taxon>Asterales</taxon>
        <taxon>Asteraceae</taxon>
        <taxon>Asteroideae</taxon>
        <taxon>Heliantheae alliance</taxon>
        <taxon>Heliantheae</taxon>
        <taxon>Helianthus</taxon>
    </lineage>
</organism>
<evidence type="ECO:0000313" key="3">
    <source>
        <dbReference type="Proteomes" id="UP000215914"/>
    </source>
</evidence>
<evidence type="ECO:0000313" key="2">
    <source>
        <dbReference type="EMBL" id="KAF5781895.1"/>
    </source>
</evidence>
<feature type="compositionally biased region" description="Basic and acidic residues" evidence="1">
    <location>
        <begin position="88"/>
        <end position="110"/>
    </location>
</feature>
<feature type="region of interest" description="Disordered" evidence="1">
    <location>
        <begin position="65"/>
        <end position="110"/>
    </location>
</feature>
<keyword evidence="3" id="KW-1185">Reference proteome</keyword>
<proteinExistence type="predicted"/>
<dbReference type="AlphaFoldDB" id="A0A9K3MZZ3"/>
<accession>A0A9K3MZZ3</accession>
<gene>
    <name evidence="2" type="ORF">HanXRQr2_Chr11g0489201</name>
</gene>
<evidence type="ECO:0000256" key="1">
    <source>
        <dbReference type="SAM" id="MobiDB-lite"/>
    </source>
</evidence>
<feature type="region of interest" description="Disordered" evidence="1">
    <location>
        <begin position="133"/>
        <end position="195"/>
    </location>
</feature>
<protein>
    <submittedName>
        <fullName evidence="2">Uncharacterized protein</fullName>
    </submittedName>
</protein>
<name>A0A9K3MZZ3_HELAN</name>
<dbReference type="EMBL" id="MNCJ02000326">
    <property type="protein sequence ID" value="KAF5781895.1"/>
    <property type="molecule type" value="Genomic_DNA"/>
</dbReference>
<comment type="caution">
    <text evidence="2">The sequence shown here is derived from an EMBL/GenBank/DDBJ whole genome shotgun (WGS) entry which is preliminary data.</text>
</comment>
<dbReference type="Gramene" id="mRNA:HanXRQr2_Chr11g0489201">
    <property type="protein sequence ID" value="mRNA:HanXRQr2_Chr11g0489201"/>
    <property type="gene ID" value="HanXRQr2_Chr11g0489201"/>
</dbReference>
<reference evidence="2" key="1">
    <citation type="journal article" date="2017" name="Nature">
        <title>The sunflower genome provides insights into oil metabolism, flowering and Asterid evolution.</title>
        <authorList>
            <person name="Badouin H."/>
            <person name="Gouzy J."/>
            <person name="Grassa C.J."/>
            <person name="Murat F."/>
            <person name="Staton S.E."/>
            <person name="Cottret L."/>
            <person name="Lelandais-Briere C."/>
            <person name="Owens G.L."/>
            <person name="Carrere S."/>
            <person name="Mayjonade B."/>
            <person name="Legrand L."/>
            <person name="Gill N."/>
            <person name="Kane N.C."/>
            <person name="Bowers J.E."/>
            <person name="Hubner S."/>
            <person name="Bellec A."/>
            <person name="Berard A."/>
            <person name="Berges H."/>
            <person name="Blanchet N."/>
            <person name="Boniface M.C."/>
            <person name="Brunel D."/>
            <person name="Catrice O."/>
            <person name="Chaidir N."/>
            <person name="Claudel C."/>
            <person name="Donnadieu C."/>
            <person name="Faraut T."/>
            <person name="Fievet G."/>
            <person name="Helmstetter N."/>
            <person name="King M."/>
            <person name="Knapp S.J."/>
            <person name="Lai Z."/>
            <person name="Le Paslier M.C."/>
            <person name="Lippi Y."/>
            <person name="Lorenzon L."/>
            <person name="Mandel J.R."/>
            <person name="Marage G."/>
            <person name="Marchand G."/>
            <person name="Marquand E."/>
            <person name="Bret-Mestries E."/>
            <person name="Morien E."/>
            <person name="Nambeesan S."/>
            <person name="Nguyen T."/>
            <person name="Pegot-Espagnet P."/>
            <person name="Pouilly N."/>
            <person name="Raftis F."/>
            <person name="Sallet E."/>
            <person name="Schiex T."/>
            <person name="Thomas J."/>
            <person name="Vandecasteele C."/>
            <person name="Vares D."/>
            <person name="Vear F."/>
            <person name="Vautrin S."/>
            <person name="Crespi M."/>
            <person name="Mangin B."/>
            <person name="Burke J.M."/>
            <person name="Salse J."/>
            <person name="Munos S."/>
            <person name="Vincourt P."/>
            <person name="Rieseberg L.H."/>
            <person name="Langlade N.B."/>
        </authorList>
    </citation>
    <scope>NUCLEOTIDE SEQUENCE</scope>
    <source>
        <tissue evidence="2">Leaves</tissue>
    </source>
</reference>
<dbReference type="Proteomes" id="UP000215914">
    <property type="component" value="Unassembled WGS sequence"/>
</dbReference>
<reference evidence="2" key="2">
    <citation type="submission" date="2020-06" db="EMBL/GenBank/DDBJ databases">
        <title>Helianthus annuus Genome sequencing and assembly Release 2.</title>
        <authorList>
            <person name="Gouzy J."/>
            <person name="Langlade N."/>
            <person name="Munos S."/>
        </authorList>
    </citation>
    <scope>NUCLEOTIDE SEQUENCE</scope>
    <source>
        <tissue evidence="2">Leaves</tissue>
    </source>
</reference>